<protein>
    <recommendedName>
        <fullName evidence="4">5-formyltetrahydrofolate cyclo-ligase</fullName>
        <ecNumber evidence="4">6.3.3.2</ecNumber>
    </recommendedName>
</protein>
<dbReference type="InterPro" id="IPR002698">
    <property type="entry name" value="FTHF_cligase"/>
</dbReference>
<dbReference type="Proteomes" id="UP001500235">
    <property type="component" value="Unassembled WGS sequence"/>
</dbReference>
<comment type="catalytic activity">
    <reaction evidence="4">
        <text>(6S)-5-formyl-5,6,7,8-tetrahydrofolate + ATP = (6R)-5,10-methenyltetrahydrofolate + ADP + phosphate</text>
        <dbReference type="Rhea" id="RHEA:10488"/>
        <dbReference type="ChEBI" id="CHEBI:30616"/>
        <dbReference type="ChEBI" id="CHEBI:43474"/>
        <dbReference type="ChEBI" id="CHEBI:57455"/>
        <dbReference type="ChEBI" id="CHEBI:57457"/>
        <dbReference type="ChEBI" id="CHEBI:456216"/>
        <dbReference type="EC" id="6.3.3.2"/>
    </reaction>
</comment>
<dbReference type="EC" id="6.3.3.2" evidence="4"/>
<keyword evidence="4" id="KW-0460">Magnesium</keyword>
<dbReference type="SUPFAM" id="SSF100950">
    <property type="entry name" value="NagB/RpiA/CoA transferase-like"/>
    <property type="match status" value="1"/>
</dbReference>
<proteinExistence type="inferred from homology"/>
<dbReference type="EMBL" id="BAABBQ010000001">
    <property type="protein sequence ID" value="GAA4019959.1"/>
    <property type="molecule type" value="Genomic_DNA"/>
</dbReference>
<dbReference type="Gene3D" id="3.40.50.10420">
    <property type="entry name" value="NagB/RpiA/CoA transferase-like"/>
    <property type="match status" value="1"/>
</dbReference>
<name>A0ABP7T228_9SPHN</name>
<reference evidence="6" key="1">
    <citation type="journal article" date="2019" name="Int. J. Syst. Evol. Microbiol.">
        <title>The Global Catalogue of Microorganisms (GCM) 10K type strain sequencing project: providing services to taxonomists for standard genome sequencing and annotation.</title>
        <authorList>
            <consortium name="The Broad Institute Genomics Platform"/>
            <consortium name="The Broad Institute Genome Sequencing Center for Infectious Disease"/>
            <person name="Wu L."/>
            <person name="Ma J."/>
        </authorList>
    </citation>
    <scope>NUCLEOTIDE SEQUENCE [LARGE SCALE GENOMIC DNA]</scope>
    <source>
        <strain evidence="6">JCM 17563</strain>
    </source>
</reference>
<evidence type="ECO:0000256" key="3">
    <source>
        <dbReference type="ARBA" id="ARBA00022840"/>
    </source>
</evidence>
<evidence type="ECO:0000256" key="1">
    <source>
        <dbReference type="ARBA" id="ARBA00010638"/>
    </source>
</evidence>
<evidence type="ECO:0000313" key="5">
    <source>
        <dbReference type="EMBL" id="GAA4019959.1"/>
    </source>
</evidence>
<comment type="similarity">
    <text evidence="1 4">Belongs to the 5-formyltetrahydrofolate cyclo-ligase family.</text>
</comment>
<dbReference type="InterPro" id="IPR024185">
    <property type="entry name" value="FTHF_cligase-like_sf"/>
</dbReference>
<comment type="cofactor">
    <cofactor evidence="4">
        <name>Mg(2+)</name>
        <dbReference type="ChEBI" id="CHEBI:18420"/>
    </cofactor>
</comment>
<dbReference type="RefSeq" id="WP_344707283.1">
    <property type="nucleotide sequence ID" value="NZ_BAABBQ010000001.1"/>
</dbReference>
<keyword evidence="2 4" id="KW-0547">Nucleotide-binding</keyword>
<dbReference type="PIRSF" id="PIRSF006806">
    <property type="entry name" value="FTHF_cligase"/>
    <property type="match status" value="1"/>
</dbReference>
<evidence type="ECO:0000256" key="2">
    <source>
        <dbReference type="ARBA" id="ARBA00022741"/>
    </source>
</evidence>
<accession>A0ABP7T228</accession>
<dbReference type="NCBIfam" id="TIGR02727">
    <property type="entry name" value="MTHFS_bact"/>
    <property type="match status" value="1"/>
</dbReference>
<keyword evidence="6" id="KW-1185">Reference proteome</keyword>
<dbReference type="PANTHER" id="PTHR23407">
    <property type="entry name" value="ATPASE INHIBITOR/5-FORMYLTETRAHYDROFOLATE CYCLO-LIGASE"/>
    <property type="match status" value="1"/>
</dbReference>
<gene>
    <name evidence="5" type="ORF">GCM10022280_20140</name>
</gene>
<evidence type="ECO:0000256" key="4">
    <source>
        <dbReference type="RuleBase" id="RU361279"/>
    </source>
</evidence>
<dbReference type="Pfam" id="PF01812">
    <property type="entry name" value="5-FTHF_cyc-lig"/>
    <property type="match status" value="1"/>
</dbReference>
<keyword evidence="4" id="KW-0479">Metal-binding</keyword>
<sequence>MVVPSPSPFAPPTDKAGLRARLRAERRAYAASLAPETRVALEADLAAALEPLLFAARVVAAYQPMKDEISPLAALARASALGKVTALPAFAARDARMTFRSGEASQPGPWGLLQPPLDSAPVTPDLVLIPLVACDPDGNRIGMGQGHYDRALEGLRGSARLVGIGWDFQLLDQAVPADPWDQPLHAFAAPSGLKEFAR</sequence>
<dbReference type="InterPro" id="IPR037171">
    <property type="entry name" value="NagB/RpiA_transferase-like"/>
</dbReference>
<evidence type="ECO:0000313" key="6">
    <source>
        <dbReference type="Proteomes" id="UP001500235"/>
    </source>
</evidence>
<dbReference type="PANTHER" id="PTHR23407:SF1">
    <property type="entry name" value="5-FORMYLTETRAHYDROFOLATE CYCLO-LIGASE"/>
    <property type="match status" value="1"/>
</dbReference>
<keyword evidence="3 4" id="KW-0067">ATP-binding</keyword>
<comment type="caution">
    <text evidence="5">The sequence shown here is derived from an EMBL/GenBank/DDBJ whole genome shotgun (WGS) entry which is preliminary data.</text>
</comment>
<organism evidence="5 6">
    <name type="scientific">Sphingomonas swuensis</name>
    <dbReference type="NCBI Taxonomy" id="977800"/>
    <lineage>
        <taxon>Bacteria</taxon>
        <taxon>Pseudomonadati</taxon>
        <taxon>Pseudomonadota</taxon>
        <taxon>Alphaproteobacteria</taxon>
        <taxon>Sphingomonadales</taxon>
        <taxon>Sphingomonadaceae</taxon>
        <taxon>Sphingomonas</taxon>
    </lineage>
</organism>